<evidence type="ECO:0000313" key="2">
    <source>
        <dbReference type="Proteomes" id="UP000325315"/>
    </source>
</evidence>
<reference evidence="2" key="1">
    <citation type="journal article" date="2019" name="Plant Biotechnol. J.">
        <title>Genome sequencing of the Australian wild diploid species Gossypium australe highlights disease resistance and delayed gland morphogenesis.</title>
        <authorList>
            <person name="Cai Y."/>
            <person name="Cai X."/>
            <person name="Wang Q."/>
            <person name="Wang P."/>
            <person name="Zhang Y."/>
            <person name="Cai C."/>
            <person name="Xu Y."/>
            <person name="Wang K."/>
            <person name="Zhou Z."/>
            <person name="Wang C."/>
            <person name="Geng S."/>
            <person name="Li B."/>
            <person name="Dong Q."/>
            <person name="Hou Y."/>
            <person name="Wang H."/>
            <person name="Ai P."/>
            <person name="Liu Z."/>
            <person name="Yi F."/>
            <person name="Sun M."/>
            <person name="An G."/>
            <person name="Cheng J."/>
            <person name="Zhang Y."/>
            <person name="Shi Q."/>
            <person name="Xie Y."/>
            <person name="Shi X."/>
            <person name="Chang Y."/>
            <person name="Huang F."/>
            <person name="Chen Y."/>
            <person name="Hong S."/>
            <person name="Mi L."/>
            <person name="Sun Q."/>
            <person name="Zhang L."/>
            <person name="Zhou B."/>
            <person name="Peng R."/>
            <person name="Zhang X."/>
            <person name="Liu F."/>
        </authorList>
    </citation>
    <scope>NUCLEOTIDE SEQUENCE [LARGE SCALE GENOMIC DNA]</scope>
    <source>
        <strain evidence="2">cv. PA1801</strain>
    </source>
</reference>
<sequence>MHRSIGLKKEKKGFEFSWCSAIIKLNSRSRTEGNGLRSRESESNRVAISISVKSNLRYVDLYTKCVYKIVKATKGSGPSRIVITLLNLFWYILKIFDPRCRWHIGLANSLFLPHGCGTRSTRTCLVAVEPSQFRPQPRYTGVLGGRGVKSDSTTGETHGCV</sequence>
<comment type="caution">
    <text evidence="1">The sequence shown here is derived from an EMBL/GenBank/DDBJ whole genome shotgun (WGS) entry which is preliminary data.</text>
</comment>
<name>A0A5B6VL29_9ROSI</name>
<dbReference type="EMBL" id="SMMG02000006">
    <property type="protein sequence ID" value="KAA3469737.1"/>
    <property type="molecule type" value="Genomic_DNA"/>
</dbReference>
<keyword evidence="2" id="KW-1185">Reference proteome</keyword>
<organism evidence="1 2">
    <name type="scientific">Gossypium australe</name>
    <dbReference type="NCBI Taxonomy" id="47621"/>
    <lineage>
        <taxon>Eukaryota</taxon>
        <taxon>Viridiplantae</taxon>
        <taxon>Streptophyta</taxon>
        <taxon>Embryophyta</taxon>
        <taxon>Tracheophyta</taxon>
        <taxon>Spermatophyta</taxon>
        <taxon>Magnoliopsida</taxon>
        <taxon>eudicotyledons</taxon>
        <taxon>Gunneridae</taxon>
        <taxon>Pentapetalae</taxon>
        <taxon>rosids</taxon>
        <taxon>malvids</taxon>
        <taxon>Malvales</taxon>
        <taxon>Malvaceae</taxon>
        <taxon>Malvoideae</taxon>
        <taxon>Gossypium</taxon>
    </lineage>
</organism>
<protein>
    <submittedName>
        <fullName evidence="1">Uncharacterized protein</fullName>
    </submittedName>
</protein>
<proteinExistence type="predicted"/>
<evidence type="ECO:0000313" key="1">
    <source>
        <dbReference type="EMBL" id="KAA3469737.1"/>
    </source>
</evidence>
<dbReference type="Proteomes" id="UP000325315">
    <property type="component" value="Unassembled WGS sequence"/>
</dbReference>
<accession>A0A5B6VL29</accession>
<gene>
    <name evidence="1" type="ORF">EPI10_015497</name>
</gene>
<dbReference type="AlphaFoldDB" id="A0A5B6VL29"/>